<dbReference type="CDD" id="cd18692">
    <property type="entry name" value="PIN_VapC-like"/>
    <property type="match status" value="1"/>
</dbReference>
<dbReference type="EMBL" id="CP112998">
    <property type="protein sequence ID" value="WAC13732.1"/>
    <property type="molecule type" value="Genomic_DNA"/>
</dbReference>
<dbReference type="AlphaFoldDB" id="A0A9E8NEY2"/>
<feature type="domain" description="PIN" evidence="1">
    <location>
        <begin position="6"/>
        <end position="115"/>
    </location>
</feature>
<dbReference type="KEGG" id="dpf:ON006_07180"/>
<evidence type="ECO:0000259" key="1">
    <source>
        <dbReference type="Pfam" id="PF01850"/>
    </source>
</evidence>
<dbReference type="SUPFAM" id="SSF88723">
    <property type="entry name" value="PIN domain-like"/>
    <property type="match status" value="1"/>
</dbReference>
<dbReference type="Proteomes" id="UP001164653">
    <property type="component" value="Chromosome"/>
</dbReference>
<dbReference type="Gene3D" id="3.40.50.1010">
    <property type="entry name" value="5'-nuclease"/>
    <property type="match status" value="1"/>
</dbReference>
<sequence>MTLSSFLDSNVILYLFDLDERKQTIAQNLVSQNPIINPQVLVEVGNICKRKFGFTKKQVSQLWEDLMIDCVCDPVSGSTIENARKLIARYDFQLFDSIIVAGALEANCSILYSEDMQHGLLVENKLEIVNPFL</sequence>
<name>A0A9E8NEY2_9BACT</name>
<evidence type="ECO:0000313" key="2">
    <source>
        <dbReference type="EMBL" id="WAC13732.1"/>
    </source>
</evidence>
<evidence type="ECO:0000313" key="3">
    <source>
        <dbReference type="Proteomes" id="UP001164653"/>
    </source>
</evidence>
<dbReference type="RefSeq" id="WP_244819160.1">
    <property type="nucleotide sequence ID" value="NZ_CP112998.1"/>
</dbReference>
<accession>A0A9E8NEY2</accession>
<organism evidence="2 3">
    <name type="scientific">Dyadobacter pollutisoli</name>
    <dbReference type="NCBI Taxonomy" id="2910158"/>
    <lineage>
        <taxon>Bacteria</taxon>
        <taxon>Pseudomonadati</taxon>
        <taxon>Bacteroidota</taxon>
        <taxon>Cytophagia</taxon>
        <taxon>Cytophagales</taxon>
        <taxon>Spirosomataceae</taxon>
        <taxon>Dyadobacter</taxon>
    </lineage>
</organism>
<keyword evidence="3" id="KW-1185">Reference proteome</keyword>
<dbReference type="Pfam" id="PF01850">
    <property type="entry name" value="PIN"/>
    <property type="match status" value="1"/>
</dbReference>
<proteinExistence type="predicted"/>
<reference evidence="2" key="1">
    <citation type="submission" date="2022-11" db="EMBL/GenBank/DDBJ databases">
        <title>Dyadobacter pollutisoli sp. nov., isolated from plastic dumped soil.</title>
        <authorList>
            <person name="Kim J.M."/>
            <person name="Kim K.R."/>
            <person name="Lee J.K."/>
            <person name="Hao L."/>
            <person name="Jeon C.O."/>
        </authorList>
    </citation>
    <scope>NUCLEOTIDE SEQUENCE</scope>
    <source>
        <strain evidence="2">U1</strain>
    </source>
</reference>
<dbReference type="InterPro" id="IPR029060">
    <property type="entry name" value="PIN-like_dom_sf"/>
</dbReference>
<protein>
    <submittedName>
        <fullName evidence="2">PIN domain-containing protein</fullName>
    </submittedName>
</protein>
<dbReference type="InterPro" id="IPR002716">
    <property type="entry name" value="PIN_dom"/>
</dbReference>
<gene>
    <name evidence="2" type="ORF">ON006_07180</name>
</gene>